<feature type="domain" description="EF-hand" evidence="2">
    <location>
        <begin position="60"/>
        <end position="95"/>
    </location>
</feature>
<dbReference type="InterPro" id="IPR002048">
    <property type="entry name" value="EF_hand_dom"/>
</dbReference>
<dbReference type="PANTHER" id="PTHR23056">
    <property type="entry name" value="CALCINEURIN B"/>
    <property type="match status" value="1"/>
</dbReference>
<dbReference type="SMART" id="SM00054">
    <property type="entry name" value="EFh"/>
    <property type="match status" value="2"/>
</dbReference>
<feature type="domain" description="EF-hand" evidence="2">
    <location>
        <begin position="97"/>
        <end position="132"/>
    </location>
</feature>
<protein>
    <recommendedName>
        <fullName evidence="2">EF-hand domain-containing protein</fullName>
    </recommendedName>
</protein>
<dbReference type="Pfam" id="PF13202">
    <property type="entry name" value="EF-hand_5"/>
    <property type="match status" value="2"/>
</dbReference>
<dbReference type="GO" id="GO:0019722">
    <property type="term" value="P:calcium-mediated signaling"/>
    <property type="evidence" value="ECO:0007669"/>
    <property type="project" value="InterPro"/>
</dbReference>
<dbReference type="OMA" id="MFQQAWI"/>
<dbReference type="PRINTS" id="PR00450">
    <property type="entry name" value="RECOVERIN"/>
</dbReference>
<reference evidence="3" key="1">
    <citation type="submission" date="2010-02" db="EMBL/GenBank/DDBJ databases">
        <title>Sequencing and annotation of the Blastocystis hominis genome.</title>
        <authorList>
            <person name="Wincker P."/>
        </authorList>
    </citation>
    <scope>NUCLEOTIDE SEQUENCE</scope>
    <source>
        <strain evidence="3">Singapore isolate B</strain>
    </source>
</reference>
<dbReference type="PANTHER" id="PTHR23056:SF110">
    <property type="entry name" value="CALMODULIN"/>
    <property type="match status" value="1"/>
</dbReference>
<evidence type="ECO:0000256" key="1">
    <source>
        <dbReference type="ARBA" id="ARBA00022737"/>
    </source>
</evidence>
<accession>D8LXW0</accession>
<organism evidence="3">
    <name type="scientific">Blastocystis hominis</name>
    <dbReference type="NCBI Taxonomy" id="12968"/>
    <lineage>
        <taxon>Eukaryota</taxon>
        <taxon>Sar</taxon>
        <taxon>Stramenopiles</taxon>
        <taxon>Bigyra</taxon>
        <taxon>Opalozoa</taxon>
        <taxon>Opalinata</taxon>
        <taxon>Blastocystidae</taxon>
        <taxon>Blastocystis</taxon>
    </lineage>
</organism>
<name>D8LXW0_BLAHO</name>
<proteinExistence type="predicted"/>
<keyword evidence="1" id="KW-0677">Repeat</keyword>
<dbReference type="EMBL" id="FN668639">
    <property type="protein sequence ID" value="CBK20415.2"/>
    <property type="molecule type" value="Genomic_DNA"/>
</dbReference>
<dbReference type="PROSITE" id="PS50222">
    <property type="entry name" value="EF_HAND_2"/>
    <property type="match status" value="2"/>
</dbReference>
<dbReference type="GO" id="GO:0005509">
    <property type="term" value="F:calcium ion binding"/>
    <property type="evidence" value="ECO:0007669"/>
    <property type="project" value="InterPro"/>
</dbReference>
<gene>
    <name evidence="3" type="ORF">GSBLH_T00006113001</name>
</gene>
<dbReference type="InterPro" id="IPR045198">
    <property type="entry name" value="CNBL1-10"/>
</dbReference>
<dbReference type="InParanoid" id="D8LXW0"/>
<dbReference type="GeneID" id="24922238"/>
<sequence length="183" mass="21663">MGNKQAKMDIKQKELKELREMTKFSDDEIYILYNSFKSASSSRIDDGVIDEQLVELVGMKEGFFFERLFSMFDKNNDGQIVFTEFLRCISFMTSRMPPDERLHYLFRFYDLKQDNVISRDELKRITEAMFFQYRQNIREDILNDIVENIFSSLGLGKDQAIDFDTFSRIPEINTPLIELPSIL</sequence>
<evidence type="ECO:0000259" key="2">
    <source>
        <dbReference type="PROSITE" id="PS50222"/>
    </source>
</evidence>
<dbReference type="CDD" id="cd00051">
    <property type="entry name" value="EFh"/>
    <property type="match status" value="1"/>
</dbReference>
<dbReference type="OrthoDB" id="191686at2759"/>
<dbReference type="GO" id="GO:0019900">
    <property type="term" value="F:kinase binding"/>
    <property type="evidence" value="ECO:0007669"/>
    <property type="project" value="InterPro"/>
</dbReference>
<evidence type="ECO:0000313" key="4">
    <source>
        <dbReference type="Proteomes" id="UP000008312"/>
    </source>
</evidence>
<dbReference type="AlphaFoldDB" id="D8LXW0"/>
<dbReference type="Gene3D" id="1.10.238.10">
    <property type="entry name" value="EF-hand"/>
    <property type="match status" value="1"/>
</dbReference>
<dbReference type="SUPFAM" id="SSF47473">
    <property type="entry name" value="EF-hand"/>
    <property type="match status" value="1"/>
</dbReference>
<dbReference type="InterPro" id="IPR011992">
    <property type="entry name" value="EF-hand-dom_pair"/>
</dbReference>
<evidence type="ECO:0000313" key="3">
    <source>
        <dbReference type="EMBL" id="CBK20415.2"/>
    </source>
</evidence>
<dbReference type="RefSeq" id="XP_012894463.1">
    <property type="nucleotide sequence ID" value="XM_013039009.1"/>
</dbReference>
<keyword evidence="4" id="KW-1185">Reference proteome</keyword>
<dbReference type="Proteomes" id="UP000008312">
    <property type="component" value="Unassembled WGS sequence"/>
</dbReference>